<gene>
    <name evidence="1" type="ORF">LOK49_LG02G01561</name>
</gene>
<keyword evidence="2" id="KW-1185">Reference proteome</keyword>
<organism evidence="1 2">
    <name type="scientific">Camellia lanceoleosa</name>
    <dbReference type="NCBI Taxonomy" id="1840588"/>
    <lineage>
        <taxon>Eukaryota</taxon>
        <taxon>Viridiplantae</taxon>
        <taxon>Streptophyta</taxon>
        <taxon>Embryophyta</taxon>
        <taxon>Tracheophyta</taxon>
        <taxon>Spermatophyta</taxon>
        <taxon>Magnoliopsida</taxon>
        <taxon>eudicotyledons</taxon>
        <taxon>Gunneridae</taxon>
        <taxon>Pentapetalae</taxon>
        <taxon>asterids</taxon>
        <taxon>Ericales</taxon>
        <taxon>Theaceae</taxon>
        <taxon>Camellia</taxon>
    </lineage>
</organism>
<evidence type="ECO:0000313" key="1">
    <source>
        <dbReference type="EMBL" id="KAI8024994.1"/>
    </source>
</evidence>
<dbReference type="EMBL" id="CM045760">
    <property type="protein sequence ID" value="KAI8024994.1"/>
    <property type="molecule type" value="Genomic_DNA"/>
</dbReference>
<accession>A0ACC0II82</accession>
<reference evidence="1 2" key="1">
    <citation type="journal article" date="2022" name="Plant J.">
        <title>Chromosome-level genome of Camellia lanceoleosa provides a valuable resource for understanding genome evolution and self-incompatibility.</title>
        <authorList>
            <person name="Gong W."/>
            <person name="Xiao S."/>
            <person name="Wang L."/>
            <person name="Liao Z."/>
            <person name="Chang Y."/>
            <person name="Mo W."/>
            <person name="Hu G."/>
            <person name="Li W."/>
            <person name="Zhao G."/>
            <person name="Zhu H."/>
            <person name="Hu X."/>
            <person name="Ji K."/>
            <person name="Xiang X."/>
            <person name="Song Q."/>
            <person name="Yuan D."/>
            <person name="Jin S."/>
            <person name="Zhang L."/>
        </authorList>
    </citation>
    <scope>NUCLEOTIDE SEQUENCE [LARGE SCALE GENOMIC DNA]</scope>
    <source>
        <strain evidence="1">SQ_2022a</strain>
    </source>
</reference>
<name>A0ACC0II82_9ERIC</name>
<evidence type="ECO:0000313" key="2">
    <source>
        <dbReference type="Proteomes" id="UP001060215"/>
    </source>
</evidence>
<dbReference type="Proteomes" id="UP001060215">
    <property type="component" value="Chromosome 3"/>
</dbReference>
<sequence length="264" mass="29202">MKIAFAKLDYLKILGRLSGGNRSVAVWVCGEEGVGSSFQVVVATGKRRDQIFIPSSAFGDGSEGVALVIEGFGVIDEKVLRPGGFKNILHKPVSATLTNHRDADMVVCTRVEVDWFRLLDRSLVGMVEGRGGKGLSFAAISEWVGRWWRQLGMVKVQPLGVNAFLFVFKTRSEAETMLRQRWTVGGLDLLLEWWSPLTLCTSGKMSLPEKSVWIRVVGLPTHLRGEEVYRVLGDQCGGFVEANKSSVDLGCIRLRMRCSEHTLS</sequence>
<comment type="caution">
    <text evidence="1">The sequence shown here is derived from an EMBL/GenBank/DDBJ whole genome shotgun (WGS) entry which is preliminary data.</text>
</comment>
<protein>
    <submittedName>
        <fullName evidence="1">Uncharacterized protein</fullName>
    </submittedName>
</protein>
<proteinExistence type="predicted"/>